<proteinExistence type="predicted"/>
<dbReference type="AlphaFoldDB" id="A0AAV7VHJ1"/>
<comment type="caution">
    <text evidence="2">The sequence shown here is derived from an EMBL/GenBank/DDBJ whole genome shotgun (WGS) entry which is preliminary data.</text>
</comment>
<dbReference type="EMBL" id="JANPWB010000003">
    <property type="protein sequence ID" value="KAJ1199871.1"/>
    <property type="molecule type" value="Genomic_DNA"/>
</dbReference>
<keyword evidence="3" id="KW-1185">Reference proteome</keyword>
<dbReference type="Proteomes" id="UP001066276">
    <property type="component" value="Chromosome 2_1"/>
</dbReference>
<evidence type="ECO:0000313" key="3">
    <source>
        <dbReference type="Proteomes" id="UP001066276"/>
    </source>
</evidence>
<evidence type="ECO:0000313" key="2">
    <source>
        <dbReference type="EMBL" id="KAJ1199871.1"/>
    </source>
</evidence>
<evidence type="ECO:0000256" key="1">
    <source>
        <dbReference type="SAM" id="MobiDB-lite"/>
    </source>
</evidence>
<organism evidence="2 3">
    <name type="scientific">Pleurodeles waltl</name>
    <name type="common">Iberian ribbed newt</name>
    <dbReference type="NCBI Taxonomy" id="8319"/>
    <lineage>
        <taxon>Eukaryota</taxon>
        <taxon>Metazoa</taxon>
        <taxon>Chordata</taxon>
        <taxon>Craniata</taxon>
        <taxon>Vertebrata</taxon>
        <taxon>Euteleostomi</taxon>
        <taxon>Amphibia</taxon>
        <taxon>Batrachia</taxon>
        <taxon>Caudata</taxon>
        <taxon>Salamandroidea</taxon>
        <taxon>Salamandridae</taxon>
        <taxon>Pleurodelinae</taxon>
        <taxon>Pleurodeles</taxon>
    </lineage>
</organism>
<gene>
    <name evidence="2" type="ORF">NDU88_003703</name>
</gene>
<sequence>MCDQKRPKNIRKSHSTQSRAEHLKSQKKKNMNAAHLGTVSRTAEPLRNPNSINVLIKTASVANIGNVWPAEDDARQPAGVTRW</sequence>
<feature type="region of interest" description="Disordered" evidence="1">
    <location>
        <begin position="1"/>
        <end position="45"/>
    </location>
</feature>
<name>A0AAV7VHJ1_PLEWA</name>
<accession>A0AAV7VHJ1</accession>
<reference evidence="2" key="1">
    <citation type="journal article" date="2022" name="bioRxiv">
        <title>Sequencing and chromosome-scale assembly of the giantPleurodeles waltlgenome.</title>
        <authorList>
            <person name="Brown T."/>
            <person name="Elewa A."/>
            <person name="Iarovenko S."/>
            <person name="Subramanian E."/>
            <person name="Araus A.J."/>
            <person name="Petzold A."/>
            <person name="Susuki M."/>
            <person name="Suzuki K.-i.T."/>
            <person name="Hayashi T."/>
            <person name="Toyoda A."/>
            <person name="Oliveira C."/>
            <person name="Osipova E."/>
            <person name="Leigh N.D."/>
            <person name="Simon A."/>
            <person name="Yun M.H."/>
        </authorList>
    </citation>
    <scope>NUCLEOTIDE SEQUENCE</scope>
    <source>
        <strain evidence="2">20211129_DDA</strain>
        <tissue evidence="2">Liver</tissue>
    </source>
</reference>
<protein>
    <submittedName>
        <fullName evidence="2">Uncharacterized protein</fullName>
    </submittedName>
</protein>